<dbReference type="CDD" id="cd05927">
    <property type="entry name" value="LC-FACS_euk"/>
    <property type="match status" value="1"/>
</dbReference>
<gene>
    <name evidence="11" type="ORF">V6N11_027250</name>
</gene>
<keyword evidence="9" id="KW-0443">Lipid metabolism</keyword>
<keyword evidence="6 9" id="KW-0276">Fatty acid metabolism</keyword>
<comment type="catalytic activity">
    <reaction evidence="9">
        <text>a long-chain fatty acid + ATP + CoA = a long-chain fatty acyl-CoA + AMP + diphosphate</text>
        <dbReference type="Rhea" id="RHEA:15421"/>
        <dbReference type="ChEBI" id="CHEBI:30616"/>
        <dbReference type="ChEBI" id="CHEBI:33019"/>
        <dbReference type="ChEBI" id="CHEBI:57287"/>
        <dbReference type="ChEBI" id="CHEBI:57560"/>
        <dbReference type="ChEBI" id="CHEBI:83139"/>
        <dbReference type="ChEBI" id="CHEBI:456215"/>
        <dbReference type="EC" id="6.2.1.3"/>
    </reaction>
</comment>
<evidence type="ECO:0000259" key="10">
    <source>
        <dbReference type="Pfam" id="PF00501"/>
    </source>
</evidence>
<comment type="function">
    <text evidence="9">Catalyzes the conversion of long-chain fatty acids to their active form acyl-CoAs for both synthesis of cellular lipids, and degradation via beta-oxidation.</text>
</comment>
<feature type="domain" description="AMP-dependent synthetase/ligase" evidence="10">
    <location>
        <begin position="66"/>
        <end position="461"/>
    </location>
</feature>
<dbReference type="SUPFAM" id="SSF56801">
    <property type="entry name" value="Acetyl-CoA synthetase-like"/>
    <property type="match status" value="1"/>
</dbReference>
<evidence type="ECO:0000256" key="3">
    <source>
        <dbReference type="ARBA" id="ARBA00006432"/>
    </source>
</evidence>
<comment type="pathway">
    <text evidence="2 9">Lipid metabolism; fatty acid metabolism.</text>
</comment>
<dbReference type="InterPro" id="IPR020845">
    <property type="entry name" value="AMP-binding_CS"/>
</dbReference>
<keyword evidence="12" id="KW-1185">Reference proteome</keyword>
<comment type="cofactor">
    <cofactor evidence="1">
        <name>Mg(2+)</name>
        <dbReference type="ChEBI" id="CHEBI:18420"/>
    </cofactor>
</comment>
<evidence type="ECO:0000256" key="8">
    <source>
        <dbReference type="ARBA" id="ARBA00026121"/>
    </source>
</evidence>
<evidence type="ECO:0000256" key="1">
    <source>
        <dbReference type="ARBA" id="ARBA00001946"/>
    </source>
</evidence>
<comment type="similarity">
    <text evidence="3 9">Belongs to the ATP-dependent AMP-binding enzyme family.</text>
</comment>
<evidence type="ECO:0000256" key="4">
    <source>
        <dbReference type="ARBA" id="ARBA00022598"/>
    </source>
</evidence>
<keyword evidence="5 9" id="KW-0547">Nucleotide-binding</keyword>
<evidence type="ECO:0000256" key="5">
    <source>
        <dbReference type="ARBA" id="ARBA00022741"/>
    </source>
</evidence>
<evidence type="ECO:0000256" key="6">
    <source>
        <dbReference type="ARBA" id="ARBA00022832"/>
    </source>
</evidence>
<protein>
    <recommendedName>
        <fullName evidence="8 9">Long-chain-fatty-acid--CoA ligase</fullName>
        <ecNumber evidence="8 9">6.2.1.3</ecNumber>
    </recommendedName>
</protein>
<dbReference type="InterPro" id="IPR042099">
    <property type="entry name" value="ANL_N_sf"/>
</dbReference>
<dbReference type="EC" id="6.2.1.3" evidence="8 9"/>
<evidence type="ECO:0000256" key="9">
    <source>
        <dbReference type="RuleBase" id="RU369030"/>
    </source>
</evidence>
<evidence type="ECO:0000313" key="11">
    <source>
        <dbReference type="EMBL" id="KAK8987500.1"/>
    </source>
</evidence>
<proteinExistence type="inferred from homology"/>
<name>A0ABR2PGC2_9ROSI</name>
<dbReference type="InterPro" id="IPR045311">
    <property type="entry name" value="LC-FACS_euk"/>
</dbReference>
<dbReference type="InterPro" id="IPR000873">
    <property type="entry name" value="AMP-dep_synth/lig_dom"/>
</dbReference>
<dbReference type="EMBL" id="JBBPBN010000060">
    <property type="protein sequence ID" value="KAK8987500.1"/>
    <property type="molecule type" value="Genomic_DNA"/>
</dbReference>
<evidence type="ECO:0000256" key="2">
    <source>
        <dbReference type="ARBA" id="ARBA00004872"/>
    </source>
</evidence>
<keyword evidence="4 9" id="KW-0436">Ligase</keyword>
<dbReference type="PANTHER" id="PTHR43272:SF4">
    <property type="entry name" value="LONG CHAIN ACYL-COA SYNTHETASE 2"/>
    <property type="match status" value="1"/>
</dbReference>
<evidence type="ECO:0000313" key="12">
    <source>
        <dbReference type="Proteomes" id="UP001396334"/>
    </source>
</evidence>
<evidence type="ECO:0000256" key="7">
    <source>
        <dbReference type="ARBA" id="ARBA00022840"/>
    </source>
</evidence>
<sequence length="641" mass="72220">MYMLVTYAVKVDESRPETGKKPSAGPVYRCIYAKDGLLDLPDGMHSPWEFFRDSVERNPTNRMLGRRQTTESKQAGPYVWITYQEAYDAALRIGSAMRNRGVNPGDRCGIYGSNCPEWIIAMEACNSQAVTYVPLYDSLGANAVEFVINHAEVSIAFVQENKLPDILSCLPACCSYLKTIVSFANVSSTQKNEAEGLGVSLFSFKEFSELGSLDCELPPKQKTDIWTIMYTSGTTGEPKGVIITNRAIMTEVLSVDQLIEITDKACSEEDTYFSFLPLAHVYDQMMVTYFIKRGSSIGFWRGDVRYLMDDIQELKPTAFCAVPRVYDRIYSRKLRNMENGFPQDKASPLMDKLVFEKVKQALGGKVRLMLSGAAPLPRHVEEFLRVSCCSTLTQGYGLTESCGGCFTSVPNVMSMIGTVGVPITTIEARLESVPEMGYDALSDVPCGEICLRGNTLFSGYYRRQDLTDEVVIDGWFHTGDIGELQPDGAMKIIDRKKNIFKLSQGEYVAVENIENTYLHCPHIASIWVYGNSFESFLVAVVVPGRKALEDWAMQHNEPIDFKSLCENPKARKYILNELTSTGQKHKLRGFEMLKAVYLEPNPFDMERDLVTPTFKLKRPQMLKYYKNEIDQLYNEAKEPKV</sequence>
<dbReference type="Gene3D" id="3.40.50.12780">
    <property type="entry name" value="N-terminal domain of ligase-like"/>
    <property type="match status" value="1"/>
</dbReference>
<comment type="caution">
    <text evidence="11">The sequence shown here is derived from an EMBL/GenBank/DDBJ whole genome shotgun (WGS) entry which is preliminary data.</text>
</comment>
<accession>A0ABR2PGC2</accession>
<keyword evidence="7 9" id="KW-0067">ATP-binding</keyword>
<reference evidence="11 12" key="1">
    <citation type="journal article" date="2024" name="G3 (Bethesda)">
        <title>Genome assembly of Hibiscus sabdariffa L. provides insights into metabolisms of medicinal natural products.</title>
        <authorList>
            <person name="Kim T."/>
        </authorList>
    </citation>
    <scope>NUCLEOTIDE SEQUENCE [LARGE SCALE GENOMIC DNA]</scope>
    <source>
        <strain evidence="11">TK-2024</strain>
        <tissue evidence="11">Old leaves</tissue>
    </source>
</reference>
<dbReference type="PANTHER" id="PTHR43272">
    <property type="entry name" value="LONG-CHAIN-FATTY-ACID--COA LIGASE"/>
    <property type="match status" value="1"/>
</dbReference>
<organism evidence="11 12">
    <name type="scientific">Hibiscus sabdariffa</name>
    <name type="common">roselle</name>
    <dbReference type="NCBI Taxonomy" id="183260"/>
    <lineage>
        <taxon>Eukaryota</taxon>
        <taxon>Viridiplantae</taxon>
        <taxon>Streptophyta</taxon>
        <taxon>Embryophyta</taxon>
        <taxon>Tracheophyta</taxon>
        <taxon>Spermatophyta</taxon>
        <taxon>Magnoliopsida</taxon>
        <taxon>eudicotyledons</taxon>
        <taxon>Gunneridae</taxon>
        <taxon>Pentapetalae</taxon>
        <taxon>rosids</taxon>
        <taxon>malvids</taxon>
        <taxon>Malvales</taxon>
        <taxon>Malvaceae</taxon>
        <taxon>Malvoideae</taxon>
        <taxon>Hibiscus</taxon>
    </lineage>
</organism>
<dbReference type="Pfam" id="PF00501">
    <property type="entry name" value="AMP-binding"/>
    <property type="match status" value="1"/>
</dbReference>
<dbReference type="PROSITE" id="PS00455">
    <property type="entry name" value="AMP_BINDING"/>
    <property type="match status" value="1"/>
</dbReference>
<dbReference type="Proteomes" id="UP001396334">
    <property type="component" value="Unassembled WGS sequence"/>
</dbReference>